<dbReference type="AlphaFoldDB" id="A0A370H9Q8"/>
<gene>
    <name evidence="2" type="ORF">DFR68_105518</name>
</gene>
<accession>A0A370H9Q8</accession>
<dbReference type="RefSeq" id="WP_157123989.1">
    <property type="nucleotide sequence ID" value="NZ_QQAZ01000005.1"/>
</dbReference>
<sequence length="52" mass="5908">MTVRSNTTPIDPRDDLETSDDAVVWPEPSPLSSWWQKVMQPPADRRSAPQKS</sequence>
<name>A0A370H9Q8_9NOCA</name>
<dbReference type="EMBL" id="QQAZ01000005">
    <property type="protein sequence ID" value="RDI51041.1"/>
    <property type="molecule type" value="Genomic_DNA"/>
</dbReference>
<reference evidence="2 3" key="1">
    <citation type="submission" date="2018-07" db="EMBL/GenBank/DDBJ databases">
        <title>Genomic Encyclopedia of Type Strains, Phase IV (KMG-IV): sequencing the most valuable type-strain genomes for metagenomic binning, comparative biology and taxonomic classification.</title>
        <authorList>
            <person name="Goeker M."/>
        </authorList>
    </citation>
    <scope>NUCLEOTIDE SEQUENCE [LARGE SCALE GENOMIC DNA]</scope>
    <source>
        <strain evidence="2 3">DSM 44952</strain>
    </source>
</reference>
<dbReference type="STRING" id="1210089.GCA_001613165_04678"/>
<evidence type="ECO:0000256" key="1">
    <source>
        <dbReference type="SAM" id="MobiDB-lite"/>
    </source>
</evidence>
<organism evidence="2 3">
    <name type="scientific">Nocardia mexicana</name>
    <dbReference type="NCBI Taxonomy" id="279262"/>
    <lineage>
        <taxon>Bacteria</taxon>
        <taxon>Bacillati</taxon>
        <taxon>Actinomycetota</taxon>
        <taxon>Actinomycetes</taxon>
        <taxon>Mycobacteriales</taxon>
        <taxon>Nocardiaceae</taxon>
        <taxon>Nocardia</taxon>
    </lineage>
</organism>
<evidence type="ECO:0000313" key="2">
    <source>
        <dbReference type="EMBL" id="RDI51041.1"/>
    </source>
</evidence>
<evidence type="ECO:0000313" key="3">
    <source>
        <dbReference type="Proteomes" id="UP000255355"/>
    </source>
</evidence>
<feature type="compositionally biased region" description="Basic and acidic residues" evidence="1">
    <location>
        <begin position="43"/>
        <end position="52"/>
    </location>
</feature>
<keyword evidence="3" id="KW-1185">Reference proteome</keyword>
<protein>
    <submittedName>
        <fullName evidence="2">Uncharacterized protein</fullName>
    </submittedName>
</protein>
<feature type="region of interest" description="Disordered" evidence="1">
    <location>
        <begin position="1"/>
        <end position="52"/>
    </location>
</feature>
<proteinExistence type="predicted"/>
<comment type="caution">
    <text evidence="2">The sequence shown here is derived from an EMBL/GenBank/DDBJ whole genome shotgun (WGS) entry which is preliminary data.</text>
</comment>
<dbReference type="Proteomes" id="UP000255355">
    <property type="component" value="Unassembled WGS sequence"/>
</dbReference>